<dbReference type="OrthoDB" id="303614at2759"/>
<sequence>SLASRRTISPTMNEIALKYQPIEATSVSGEGAKANTPPLYPVSSRRIPRLLLVDDNKVNLRLLQTFMKKRKYEDIYSAEDGQQAVSVFQELLSATPPHPPDIIFLDISMPVMNGFEAARRIRAIELEFREYSVNPMETPPSSLIIALTGLASGRDQSEAFTSGFDLYLVKPISFREVGRLL</sequence>
<dbReference type="InterPro" id="IPR050956">
    <property type="entry name" value="2C_system_His_kinase"/>
</dbReference>
<dbReference type="CDD" id="cd17546">
    <property type="entry name" value="REC_hyHK_CKI1_RcsC-like"/>
    <property type="match status" value="1"/>
</dbReference>
<evidence type="ECO:0000256" key="1">
    <source>
        <dbReference type="ARBA" id="ARBA00022553"/>
    </source>
</evidence>
<name>A0A9P4NST4_9PEZI</name>
<dbReference type="InterPro" id="IPR011006">
    <property type="entry name" value="CheY-like_superfamily"/>
</dbReference>
<keyword evidence="5" id="KW-1185">Reference proteome</keyword>
<dbReference type="Proteomes" id="UP000800235">
    <property type="component" value="Unassembled WGS sequence"/>
</dbReference>
<dbReference type="Pfam" id="PF00072">
    <property type="entry name" value="Response_reg"/>
    <property type="match status" value="1"/>
</dbReference>
<dbReference type="InterPro" id="IPR001789">
    <property type="entry name" value="Sig_transdc_resp-reg_receiver"/>
</dbReference>
<dbReference type="PROSITE" id="PS50110">
    <property type="entry name" value="RESPONSE_REGULATORY"/>
    <property type="match status" value="1"/>
</dbReference>
<feature type="non-terminal residue" evidence="4">
    <location>
        <position position="1"/>
    </location>
</feature>
<dbReference type="SUPFAM" id="SSF52172">
    <property type="entry name" value="CheY-like"/>
    <property type="match status" value="1"/>
</dbReference>
<evidence type="ECO:0000313" key="4">
    <source>
        <dbReference type="EMBL" id="KAF2431010.1"/>
    </source>
</evidence>
<protein>
    <submittedName>
        <fullName evidence="4">CheY-like protein</fullName>
    </submittedName>
</protein>
<feature type="domain" description="Response regulatory" evidence="3">
    <location>
        <begin position="49"/>
        <end position="181"/>
    </location>
</feature>
<feature type="modified residue" description="4-aspartylphosphate" evidence="2">
    <location>
        <position position="106"/>
    </location>
</feature>
<feature type="non-terminal residue" evidence="4">
    <location>
        <position position="181"/>
    </location>
</feature>
<accession>A0A9P4NST4</accession>
<dbReference type="GO" id="GO:0000160">
    <property type="term" value="P:phosphorelay signal transduction system"/>
    <property type="evidence" value="ECO:0007669"/>
    <property type="project" value="InterPro"/>
</dbReference>
<dbReference type="Gene3D" id="3.40.50.2300">
    <property type="match status" value="1"/>
</dbReference>
<evidence type="ECO:0000256" key="2">
    <source>
        <dbReference type="PROSITE-ProRule" id="PRU00169"/>
    </source>
</evidence>
<reference evidence="4" key="1">
    <citation type="journal article" date="2020" name="Stud. Mycol.">
        <title>101 Dothideomycetes genomes: a test case for predicting lifestyles and emergence of pathogens.</title>
        <authorList>
            <person name="Haridas S."/>
            <person name="Albert R."/>
            <person name="Binder M."/>
            <person name="Bloem J."/>
            <person name="Labutti K."/>
            <person name="Salamov A."/>
            <person name="Andreopoulos B."/>
            <person name="Baker S."/>
            <person name="Barry K."/>
            <person name="Bills G."/>
            <person name="Bluhm B."/>
            <person name="Cannon C."/>
            <person name="Castanera R."/>
            <person name="Culley D."/>
            <person name="Daum C."/>
            <person name="Ezra D."/>
            <person name="Gonzalez J."/>
            <person name="Henrissat B."/>
            <person name="Kuo A."/>
            <person name="Liang C."/>
            <person name="Lipzen A."/>
            <person name="Lutzoni F."/>
            <person name="Magnuson J."/>
            <person name="Mondo S."/>
            <person name="Nolan M."/>
            <person name="Ohm R."/>
            <person name="Pangilinan J."/>
            <person name="Park H.-J."/>
            <person name="Ramirez L."/>
            <person name="Alfaro M."/>
            <person name="Sun H."/>
            <person name="Tritt A."/>
            <person name="Yoshinaga Y."/>
            <person name="Zwiers L.-H."/>
            <person name="Turgeon B."/>
            <person name="Goodwin S."/>
            <person name="Spatafora J."/>
            <person name="Crous P."/>
            <person name="Grigoriev I."/>
        </authorList>
    </citation>
    <scope>NUCLEOTIDE SEQUENCE</scope>
    <source>
        <strain evidence="4">CBS 130266</strain>
    </source>
</reference>
<dbReference type="PANTHER" id="PTHR43719">
    <property type="entry name" value="TWO-COMPONENT HISTIDINE KINASE"/>
    <property type="match status" value="1"/>
</dbReference>
<proteinExistence type="predicted"/>
<comment type="caution">
    <text evidence="4">The sequence shown here is derived from an EMBL/GenBank/DDBJ whole genome shotgun (WGS) entry which is preliminary data.</text>
</comment>
<dbReference type="PANTHER" id="PTHR43719:SF72">
    <property type="entry name" value="HISTIDINE KINASE_RESPONSE REGULATOR, PUTATIVE (AFU_ORTHOLOGUE AFUA_8G06140)-RELATED"/>
    <property type="match status" value="1"/>
</dbReference>
<keyword evidence="1 2" id="KW-0597">Phosphoprotein</keyword>
<gene>
    <name evidence="4" type="ORF">EJ08DRAFT_564856</name>
</gene>
<dbReference type="EMBL" id="MU007035">
    <property type="protein sequence ID" value="KAF2431010.1"/>
    <property type="molecule type" value="Genomic_DNA"/>
</dbReference>
<organism evidence="4 5">
    <name type="scientific">Tothia fuscella</name>
    <dbReference type="NCBI Taxonomy" id="1048955"/>
    <lineage>
        <taxon>Eukaryota</taxon>
        <taxon>Fungi</taxon>
        <taxon>Dikarya</taxon>
        <taxon>Ascomycota</taxon>
        <taxon>Pezizomycotina</taxon>
        <taxon>Dothideomycetes</taxon>
        <taxon>Pleosporomycetidae</taxon>
        <taxon>Venturiales</taxon>
        <taxon>Cylindrosympodiaceae</taxon>
        <taxon>Tothia</taxon>
    </lineage>
</organism>
<dbReference type="AlphaFoldDB" id="A0A9P4NST4"/>
<evidence type="ECO:0000259" key="3">
    <source>
        <dbReference type="PROSITE" id="PS50110"/>
    </source>
</evidence>
<dbReference type="SMART" id="SM00448">
    <property type="entry name" value="REC"/>
    <property type="match status" value="1"/>
</dbReference>
<evidence type="ECO:0000313" key="5">
    <source>
        <dbReference type="Proteomes" id="UP000800235"/>
    </source>
</evidence>